<dbReference type="CDD" id="cd06225">
    <property type="entry name" value="HAMP"/>
    <property type="match status" value="1"/>
</dbReference>
<evidence type="ECO:0000259" key="9">
    <source>
        <dbReference type="PROSITE" id="PS50111"/>
    </source>
</evidence>
<dbReference type="Proteomes" id="UP000463051">
    <property type="component" value="Unassembled WGS sequence"/>
</dbReference>
<evidence type="ECO:0000313" key="12">
    <source>
        <dbReference type="Proteomes" id="UP000463051"/>
    </source>
</evidence>
<dbReference type="PROSITE" id="PS50885">
    <property type="entry name" value="HAMP"/>
    <property type="match status" value="1"/>
</dbReference>
<accession>A0A7X2H146</accession>
<dbReference type="InterPro" id="IPR003660">
    <property type="entry name" value="HAMP_dom"/>
</dbReference>
<evidence type="ECO:0000256" key="2">
    <source>
        <dbReference type="ARBA" id="ARBA00022475"/>
    </source>
</evidence>
<dbReference type="InterPro" id="IPR004090">
    <property type="entry name" value="Chemotax_Me-accpt_rcpt"/>
</dbReference>
<proteinExistence type="inferred from homology"/>
<feature type="region of interest" description="Disordered" evidence="7">
    <location>
        <begin position="525"/>
        <end position="546"/>
    </location>
</feature>
<feature type="domain" description="Methyl-accepting transducer" evidence="9">
    <location>
        <begin position="276"/>
        <end position="512"/>
    </location>
</feature>
<sequence>MAMRSILRGHCMKLRLGITGKLSLLSISLVLFSVISILTAGYYVNYNQIDKAAGEELVGCANITTTLIDPSQLLRVIQGDNTALPALQDKIDGIVDHKPIFLDAAIITVDGTILVADSRMRESGIKPGDTMPIAASLRDSLIQMHHPVYSELYNYNGLKRKAGYAPILSADSQIIGLMMVEFDANIITQRTKEMLAFTFKIGGIFPILAGLVGWIMAKRLTKPIKDLTHLMKKVATGDLTENIEVSTRKDDLGELWESYRYLILSLTKDIHEISQHAGQLDSHSKQINQAFEYLTQGSSGQFDSVLQVSNKMYVMEQGVQSVVKFASMASASSEEAVHLGKQGGIVVNSSRESMFHIRSTTNELIVNTSKISDTVSIISDISSQTNLLALNAAIEAARAGDSGRGFAVVAEEIQKLADRTSQSTQVINALILGVNEYMRHAEEAIKIGVEQNMETEQVFQRILYAIGDMENRIADILQASDEQEVHTKEVMASVNQISMLAEESQTHITKTSTLVGHLTHMSHSLKDMSSKYRMNSQEDDQKEDKL</sequence>
<evidence type="ECO:0000259" key="10">
    <source>
        <dbReference type="PROSITE" id="PS50885"/>
    </source>
</evidence>
<dbReference type="SUPFAM" id="SSF58104">
    <property type="entry name" value="Methyl-accepting chemotaxis protein (MCP) signaling domain"/>
    <property type="match status" value="1"/>
</dbReference>
<comment type="similarity">
    <text evidence="5">Belongs to the methyl-accepting chemotaxis (MCP) protein family.</text>
</comment>
<feature type="transmembrane region" description="Helical" evidence="8">
    <location>
        <begin position="194"/>
        <end position="217"/>
    </location>
</feature>
<evidence type="ECO:0000256" key="1">
    <source>
        <dbReference type="ARBA" id="ARBA00004236"/>
    </source>
</evidence>
<organism evidence="11 12">
    <name type="scientific">Paenibacillus monticola</name>
    <dbReference type="NCBI Taxonomy" id="2666075"/>
    <lineage>
        <taxon>Bacteria</taxon>
        <taxon>Bacillati</taxon>
        <taxon>Bacillota</taxon>
        <taxon>Bacilli</taxon>
        <taxon>Bacillales</taxon>
        <taxon>Paenibacillaceae</taxon>
        <taxon>Paenibacillus</taxon>
    </lineage>
</organism>
<dbReference type="PROSITE" id="PS50111">
    <property type="entry name" value="CHEMOTAXIS_TRANSDUC_2"/>
    <property type="match status" value="1"/>
</dbReference>
<keyword evidence="2" id="KW-1003">Cell membrane</keyword>
<dbReference type="InterPro" id="IPR004089">
    <property type="entry name" value="MCPsignal_dom"/>
</dbReference>
<feature type="compositionally biased region" description="Acidic residues" evidence="7">
    <location>
        <begin position="537"/>
        <end position="546"/>
    </location>
</feature>
<keyword evidence="3 8" id="KW-0472">Membrane</keyword>
<comment type="caution">
    <text evidence="11">The sequence shown here is derived from an EMBL/GenBank/DDBJ whole genome shotgun (WGS) entry which is preliminary data.</text>
</comment>
<dbReference type="Pfam" id="PF00672">
    <property type="entry name" value="HAMP"/>
    <property type="match status" value="1"/>
</dbReference>
<dbReference type="SMART" id="SM00304">
    <property type="entry name" value="HAMP"/>
    <property type="match status" value="1"/>
</dbReference>
<protein>
    <submittedName>
        <fullName evidence="11">HAMP domain-containing protein</fullName>
    </submittedName>
</protein>
<dbReference type="GO" id="GO:0005886">
    <property type="term" value="C:plasma membrane"/>
    <property type="evidence" value="ECO:0007669"/>
    <property type="project" value="UniProtKB-SubCell"/>
</dbReference>
<dbReference type="GO" id="GO:0006935">
    <property type="term" value="P:chemotaxis"/>
    <property type="evidence" value="ECO:0007669"/>
    <property type="project" value="InterPro"/>
</dbReference>
<reference evidence="11 12" key="1">
    <citation type="submission" date="2019-11" db="EMBL/GenBank/DDBJ databases">
        <title>Paenibacillus monticola sp. nov., a novel PGPR strain isolated from mountain sample in China.</title>
        <authorList>
            <person name="Zhao Q."/>
            <person name="Li H.-P."/>
            <person name="Zhang J.-L."/>
        </authorList>
    </citation>
    <scope>NUCLEOTIDE SEQUENCE [LARGE SCALE GENOMIC DNA]</scope>
    <source>
        <strain evidence="11 12">LC-T2</strain>
    </source>
</reference>
<dbReference type="AlphaFoldDB" id="A0A7X2H146"/>
<dbReference type="EMBL" id="WJXB01000001">
    <property type="protein sequence ID" value="MRN51644.1"/>
    <property type="molecule type" value="Genomic_DNA"/>
</dbReference>
<keyword evidence="8" id="KW-1133">Transmembrane helix</keyword>
<gene>
    <name evidence="11" type="ORF">GJB61_01290</name>
</gene>
<dbReference type="PRINTS" id="PR00260">
    <property type="entry name" value="CHEMTRNSDUCR"/>
</dbReference>
<evidence type="ECO:0000256" key="4">
    <source>
        <dbReference type="ARBA" id="ARBA00023224"/>
    </source>
</evidence>
<keyword evidence="12" id="KW-1185">Reference proteome</keyword>
<dbReference type="GO" id="GO:0007165">
    <property type="term" value="P:signal transduction"/>
    <property type="evidence" value="ECO:0007669"/>
    <property type="project" value="UniProtKB-KW"/>
</dbReference>
<evidence type="ECO:0000256" key="3">
    <source>
        <dbReference type="ARBA" id="ARBA00023136"/>
    </source>
</evidence>
<dbReference type="SMART" id="SM00283">
    <property type="entry name" value="MA"/>
    <property type="match status" value="1"/>
</dbReference>
<feature type="transmembrane region" description="Helical" evidence="8">
    <location>
        <begin position="21"/>
        <end position="44"/>
    </location>
</feature>
<keyword evidence="8" id="KW-0812">Transmembrane</keyword>
<evidence type="ECO:0000256" key="6">
    <source>
        <dbReference type="PROSITE-ProRule" id="PRU00284"/>
    </source>
</evidence>
<dbReference type="GO" id="GO:0004888">
    <property type="term" value="F:transmembrane signaling receptor activity"/>
    <property type="evidence" value="ECO:0007669"/>
    <property type="project" value="InterPro"/>
</dbReference>
<evidence type="ECO:0000256" key="7">
    <source>
        <dbReference type="SAM" id="MobiDB-lite"/>
    </source>
</evidence>
<feature type="domain" description="HAMP" evidence="10">
    <location>
        <begin position="218"/>
        <end position="271"/>
    </location>
</feature>
<evidence type="ECO:0000313" key="11">
    <source>
        <dbReference type="EMBL" id="MRN51644.1"/>
    </source>
</evidence>
<dbReference type="PANTHER" id="PTHR32089">
    <property type="entry name" value="METHYL-ACCEPTING CHEMOTAXIS PROTEIN MCPB"/>
    <property type="match status" value="1"/>
</dbReference>
<dbReference type="Gene3D" id="1.10.287.950">
    <property type="entry name" value="Methyl-accepting chemotaxis protein"/>
    <property type="match status" value="1"/>
</dbReference>
<evidence type="ECO:0000256" key="5">
    <source>
        <dbReference type="ARBA" id="ARBA00029447"/>
    </source>
</evidence>
<evidence type="ECO:0000256" key="8">
    <source>
        <dbReference type="SAM" id="Phobius"/>
    </source>
</evidence>
<dbReference type="Pfam" id="PF00015">
    <property type="entry name" value="MCPsignal"/>
    <property type="match status" value="1"/>
</dbReference>
<keyword evidence="4 6" id="KW-0807">Transducer</keyword>
<dbReference type="PANTHER" id="PTHR32089:SF112">
    <property type="entry name" value="LYSOZYME-LIKE PROTEIN-RELATED"/>
    <property type="match status" value="1"/>
</dbReference>
<name>A0A7X2H146_9BACL</name>
<comment type="subcellular location">
    <subcellularLocation>
        <location evidence="1">Cell membrane</location>
    </subcellularLocation>
</comment>